<sequence length="135" mass="16299">MRNLTIILVLILCFSCKTDEKDEFFEIELTEKTVVGIWPDSVQISEMKKEYGEDDFYTVADDIIWYNGKMHEVIDSLKINYIHTDKRKVRIITPKDRIEINNDTSETKWRYIYYNGKETLEKDVFEIIDLYKFYE</sequence>
<reference evidence="2" key="1">
    <citation type="submission" date="2017-02" db="EMBL/GenBank/DDBJ databases">
        <authorList>
            <person name="Varghese N."/>
            <person name="Submissions S."/>
        </authorList>
    </citation>
    <scope>NUCLEOTIDE SEQUENCE [LARGE SCALE GENOMIC DNA]</scope>
    <source>
        <strain evidence="2">DSM 23546</strain>
    </source>
</reference>
<organism evidence="1 2">
    <name type="scientific">Maribacter arcticus</name>
    <dbReference type="NCBI Taxonomy" id="561365"/>
    <lineage>
        <taxon>Bacteria</taxon>
        <taxon>Pseudomonadati</taxon>
        <taxon>Bacteroidota</taxon>
        <taxon>Flavobacteriia</taxon>
        <taxon>Flavobacteriales</taxon>
        <taxon>Flavobacteriaceae</taxon>
        <taxon>Maribacter</taxon>
    </lineage>
</organism>
<dbReference type="RefSeq" id="WP_079514686.1">
    <property type="nucleotide sequence ID" value="NZ_FUYL01000015.1"/>
</dbReference>
<accession>A0A1T5EVV9</accession>
<proteinExistence type="predicted"/>
<dbReference type="Proteomes" id="UP000190339">
    <property type="component" value="Unassembled WGS sequence"/>
</dbReference>
<protein>
    <submittedName>
        <fullName evidence="1">Uncharacterized protein</fullName>
    </submittedName>
</protein>
<evidence type="ECO:0000313" key="1">
    <source>
        <dbReference type="EMBL" id="SKB88095.1"/>
    </source>
</evidence>
<dbReference type="AlphaFoldDB" id="A0A1T5EVV9"/>
<gene>
    <name evidence="1" type="ORF">SAMN05660866_03741</name>
</gene>
<name>A0A1T5EVV9_9FLAO</name>
<evidence type="ECO:0000313" key="2">
    <source>
        <dbReference type="Proteomes" id="UP000190339"/>
    </source>
</evidence>
<dbReference type="EMBL" id="FUYL01000015">
    <property type="protein sequence ID" value="SKB88095.1"/>
    <property type="molecule type" value="Genomic_DNA"/>
</dbReference>
<dbReference type="OrthoDB" id="1179670at2"/>
<keyword evidence="2" id="KW-1185">Reference proteome</keyword>